<dbReference type="Gene3D" id="3.50.50.60">
    <property type="entry name" value="FAD/NAD(P)-binding domain"/>
    <property type="match status" value="1"/>
</dbReference>
<evidence type="ECO:0000259" key="14">
    <source>
        <dbReference type="Pfam" id="PF01593"/>
    </source>
</evidence>
<comment type="function">
    <text evidence="1 13">Catalyzes the 6-electron oxidation of protoporphyrinogen-IX to form protoporphyrin-IX.</text>
</comment>
<comment type="similarity">
    <text evidence="3 13">Belongs to the protoporphyrinogen/coproporphyrinogen oxidase family. Protoporphyrinogen oxidase subfamily.</text>
</comment>
<dbReference type="EC" id="1.3.3.4" evidence="4 13"/>
<dbReference type="CTD" id="5498"/>
<dbReference type="KEGG" id="spu:577339"/>
<dbReference type="SUPFAM" id="SSF51905">
    <property type="entry name" value="FAD/NAD(P)-binding domain"/>
    <property type="match status" value="1"/>
</dbReference>
<dbReference type="UniPathway" id="UPA00251">
    <property type="reaction ID" value="UER00324"/>
</dbReference>
<keyword evidence="5 13" id="KW-0285">Flavoprotein</keyword>
<evidence type="ECO:0000256" key="8">
    <source>
        <dbReference type="ARBA" id="ARBA00023128"/>
    </source>
</evidence>
<dbReference type="RefSeq" id="XP_030833566.1">
    <property type="nucleotide sequence ID" value="XM_030977706.1"/>
</dbReference>
<keyword evidence="7 13" id="KW-0560">Oxidoreductase</keyword>
<proteinExistence type="inferred from homology"/>
<evidence type="ECO:0000256" key="13">
    <source>
        <dbReference type="RuleBase" id="RU367069"/>
    </source>
</evidence>
<accession>A0A7M7NA16</accession>
<evidence type="ECO:0000256" key="5">
    <source>
        <dbReference type="ARBA" id="ARBA00022630"/>
    </source>
</evidence>
<dbReference type="GO" id="GO:0006783">
    <property type="term" value="P:heme biosynthetic process"/>
    <property type="evidence" value="ECO:0000318"/>
    <property type="project" value="GO_Central"/>
</dbReference>
<dbReference type="InterPro" id="IPR050464">
    <property type="entry name" value="Zeta_carotene_desat/Oxidored"/>
</dbReference>
<evidence type="ECO:0000256" key="12">
    <source>
        <dbReference type="ARBA" id="ARBA00047554"/>
    </source>
</evidence>
<protein>
    <recommendedName>
        <fullName evidence="11 13">Protoporphyrinogen oxidase</fullName>
        <ecNumber evidence="4 13">1.3.3.4</ecNumber>
    </recommendedName>
</protein>
<dbReference type="OrthoDB" id="419752at2759"/>
<keyword evidence="10 13" id="KW-0627">Porphyrin biosynthesis</keyword>
<evidence type="ECO:0000256" key="11">
    <source>
        <dbReference type="ARBA" id="ARBA00044160"/>
    </source>
</evidence>
<dbReference type="EnsemblMetazoa" id="XM_030977706">
    <property type="protein sequence ID" value="XP_030833566"/>
    <property type="gene ID" value="LOC577339"/>
</dbReference>
<comment type="pathway">
    <text evidence="2 13">Porphyrin-containing compound metabolism; protoporphyrin-IX biosynthesis; protoporphyrin-IX from protoporphyrinogen-IX: step 1/1.</text>
</comment>
<keyword evidence="8" id="KW-0496">Mitochondrion</keyword>
<keyword evidence="16" id="KW-1185">Reference proteome</keyword>
<evidence type="ECO:0000313" key="15">
    <source>
        <dbReference type="EnsemblMetazoa" id="XP_030833566"/>
    </source>
</evidence>
<comment type="subcellular location">
    <subcellularLocation>
        <location evidence="13">Mitochondrion inner membrane</location>
    </subcellularLocation>
</comment>
<dbReference type="InParanoid" id="A0A7M7NA16"/>
<dbReference type="Pfam" id="PF01593">
    <property type="entry name" value="Amino_oxidase"/>
    <property type="match status" value="1"/>
</dbReference>
<evidence type="ECO:0000256" key="2">
    <source>
        <dbReference type="ARBA" id="ARBA00005073"/>
    </source>
</evidence>
<sequence length="494" mass="54568">MAIRQAETLVLGGGISGLAAAFYLRASQIRENRLENHTGQGKIVVLEGSPRVGGWLDSFQTPEGAVHERGTRSIRPVGVVGKNTLDLVSAIGLDDAVIPVTRSHPATQNRFIYTQDGLHRLPSSLSSILRRQAPFSQSLLSRLIKEPFAVKCKEDDESIHDFFSRRLGKEIAEYLANPFCRGIFAGDSKQLSMRACFPAIFDAERKYGSIIIGGFRSKPEKFPDIGTSSIAQRAKEQKWASWTMTDGLQTFPNKLSDWLVENGVEVRGSNPCSRIEFVQESDPDDGQKRVRVVTENQDVWEADHVVCSTPAQVTQGLLPPKHQTLSNLLHQITSSNVAVVNLEYDNLQLPVTGFGYLVPSSVQSKILGVVFDSCAFPELDRRKNPTTRMTCMMGGAWFHDLFGDPHSVDPSDLLSCALTSIKDQLGISQKPTFTKVNIHHDCIPQYKLGHTGLVDDIHLYIKDHHLPMSIVGSSYKGVSVNDCIFQARQAVTSL</sequence>
<dbReference type="InterPro" id="IPR002937">
    <property type="entry name" value="Amino_oxidase"/>
</dbReference>
<dbReference type="EnsemblMetazoa" id="XM_030977705">
    <property type="protein sequence ID" value="XP_030833565"/>
    <property type="gene ID" value="LOC577339"/>
</dbReference>
<evidence type="ECO:0000256" key="9">
    <source>
        <dbReference type="ARBA" id="ARBA00023133"/>
    </source>
</evidence>
<dbReference type="SUPFAM" id="SSF54373">
    <property type="entry name" value="FAD-linked reductases, C-terminal domain"/>
    <property type="match status" value="1"/>
</dbReference>
<dbReference type="GeneID" id="577339"/>
<evidence type="ECO:0000256" key="7">
    <source>
        <dbReference type="ARBA" id="ARBA00023002"/>
    </source>
</evidence>
<dbReference type="Proteomes" id="UP000007110">
    <property type="component" value="Unassembled WGS sequence"/>
</dbReference>
<dbReference type="FunFam" id="3.50.50.60:FF:000276">
    <property type="entry name" value="Protoporphyrinogen oxidase"/>
    <property type="match status" value="1"/>
</dbReference>
<dbReference type="InterPro" id="IPR036188">
    <property type="entry name" value="FAD/NAD-bd_sf"/>
</dbReference>
<evidence type="ECO:0000256" key="10">
    <source>
        <dbReference type="ARBA" id="ARBA00023244"/>
    </source>
</evidence>
<keyword evidence="6 13" id="KW-0274">FAD</keyword>
<dbReference type="InterPro" id="IPR004572">
    <property type="entry name" value="Protoporphyrinogen_oxidase"/>
</dbReference>
<feature type="domain" description="Amine oxidase" evidence="14">
    <location>
        <begin position="15"/>
        <end position="491"/>
    </location>
</feature>
<dbReference type="GO" id="GO:0004729">
    <property type="term" value="F:oxygen-dependent protoporphyrinogen oxidase activity"/>
    <property type="evidence" value="ECO:0000318"/>
    <property type="project" value="GO_Central"/>
</dbReference>
<reference evidence="16" key="1">
    <citation type="submission" date="2015-02" db="EMBL/GenBank/DDBJ databases">
        <title>Genome sequencing for Strongylocentrotus purpuratus.</title>
        <authorList>
            <person name="Murali S."/>
            <person name="Liu Y."/>
            <person name="Vee V."/>
            <person name="English A."/>
            <person name="Wang M."/>
            <person name="Skinner E."/>
            <person name="Han Y."/>
            <person name="Muzny D.M."/>
            <person name="Worley K.C."/>
            <person name="Gibbs R.A."/>
        </authorList>
    </citation>
    <scope>NUCLEOTIDE SEQUENCE</scope>
</reference>
<dbReference type="OMA" id="WFDQWFG"/>
<organism evidence="15 16">
    <name type="scientific">Strongylocentrotus purpuratus</name>
    <name type="common">Purple sea urchin</name>
    <dbReference type="NCBI Taxonomy" id="7668"/>
    <lineage>
        <taxon>Eukaryota</taxon>
        <taxon>Metazoa</taxon>
        <taxon>Echinodermata</taxon>
        <taxon>Eleutherozoa</taxon>
        <taxon>Echinozoa</taxon>
        <taxon>Echinoidea</taxon>
        <taxon>Euechinoidea</taxon>
        <taxon>Echinacea</taxon>
        <taxon>Camarodonta</taxon>
        <taxon>Echinidea</taxon>
        <taxon>Strongylocentrotidae</taxon>
        <taxon>Strongylocentrotus</taxon>
    </lineage>
</organism>
<evidence type="ECO:0000256" key="6">
    <source>
        <dbReference type="ARBA" id="ARBA00022827"/>
    </source>
</evidence>
<comment type="catalytic activity">
    <reaction evidence="12 13">
        <text>protoporphyrinogen IX + 3 O2 = protoporphyrin IX + 3 H2O2</text>
        <dbReference type="Rhea" id="RHEA:25576"/>
        <dbReference type="ChEBI" id="CHEBI:15379"/>
        <dbReference type="ChEBI" id="CHEBI:16240"/>
        <dbReference type="ChEBI" id="CHEBI:57306"/>
        <dbReference type="ChEBI" id="CHEBI:57307"/>
        <dbReference type="EC" id="1.3.3.4"/>
    </reaction>
</comment>
<evidence type="ECO:0000256" key="4">
    <source>
        <dbReference type="ARBA" id="ARBA00012867"/>
    </source>
</evidence>
<dbReference type="GO" id="GO:0005743">
    <property type="term" value="C:mitochondrial inner membrane"/>
    <property type="evidence" value="ECO:0000318"/>
    <property type="project" value="GO_Central"/>
</dbReference>
<evidence type="ECO:0000313" key="16">
    <source>
        <dbReference type="Proteomes" id="UP000007110"/>
    </source>
</evidence>
<dbReference type="NCBIfam" id="TIGR00562">
    <property type="entry name" value="proto_IX_ox"/>
    <property type="match status" value="1"/>
</dbReference>
<dbReference type="PANTHER" id="PTHR42923">
    <property type="entry name" value="PROTOPORPHYRINOGEN OXIDASE"/>
    <property type="match status" value="1"/>
</dbReference>
<comment type="cofactor">
    <cofactor evidence="13">
        <name>FAD</name>
        <dbReference type="ChEBI" id="CHEBI:57692"/>
    </cofactor>
    <text evidence="13">Binds 1 FAD per subunit.</text>
</comment>
<reference evidence="15" key="2">
    <citation type="submission" date="2021-01" db="UniProtKB">
        <authorList>
            <consortium name="EnsemblMetazoa"/>
        </authorList>
    </citation>
    <scope>IDENTIFICATION</scope>
</reference>
<dbReference type="PANTHER" id="PTHR42923:SF3">
    <property type="entry name" value="PROTOPORPHYRINOGEN OXIDASE"/>
    <property type="match status" value="1"/>
</dbReference>
<keyword evidence="9 13" id="KW-0350">Heme biosynthesis</keyword>
<evidence type="ECO:0000256" key="3">
    <source>
        <dbReference type="ARBA" id="ARBA00010551"/>
    </source>
</evidence>
<dbReference type="GO" id="GO:0006782">
    <property type="term" value="P:protoporphyrinogen IX biosynthetic process"/>
    <property type="evidence" value="ECO:0007669"/>
    <property type="project" value="UniProtKB-UniRule"/>
</dbReference>
<name>A0A7M7NA16_STRPU</name>
<evidence type="ECO:0000256" key="1">
    <source>
        <dbReference type="ARBA" id="ARBA00002600"/>
    </source>
</evidence>
<dbReference type="AlphaFoldDB" id="A0A7M7NA16"/>
<dbReference type="RefSeq" id="XP_030833565.1">
    <property type="nucleotide sequence ID" value="XM_030977705.1"/>
</dbReference>